<keyword evidence="3" id="KW-1185">Reference proteome</keyword>
<feature type="compositionally biased region" description="Polar residues" evidence="1">
    <location>
        <begin position="346"/>
        <end position="367"/>
    </location>
</feature>
<feature type="compositionally biased region" description="Pro residues" evidence="1">
    <location>
        <begin position="316"/>
        <end position="330"/>
    </location>
</feature>
<evidence type="ECO:0000256" key="1">
    <source>
        <dbReference type="SAM" id="MobiDB-lite"/>
    </source>
</evidence>
<evidence type="ECO:0000313" key="3">
    <source>
        <dbReference type="Proteomes" id="UP000256964"/>
    </source>
</evidence>
<evidence type="ECO:0000313" key="2">
    <source>
        <dbReference type="EMBL" id="RDX57106.1"/>
    </source>
</evidence>
<proteinExistence type="predicted"/>
<dbReference type="AlphaFoldDB" id="A0A371DX65"/>
<dbReference type="OrthoDB" id="10617720at2759"/>
<feature type="compositionally biased region" description="Low complexity" evidence="1">
    <location>
        <begin position="331"/>
        <end position="341"/>
    </location>
</feature>
<protein>
    <submittedName>
        <fullName evidence="2">Uncharacterized protein</fullName>
    </submittedName>
</protein>
<dbReference type="EMBL" id="KZ857379">
    <property type="protein sequence ID" value="RDX57106.1"/>
    <property type="molecule type" value="Genomic_DNA"/>
</dbReference>
<organism evidence="2 3">
    <name type="scientific">Lentinus brumalis</name>
    <dbReference type="NCBI Taxonomy" id="2498619"/>
    <lineage>
        <taxon>Eukaryota</taxon>
        <taxon>Fungi</taxon>
        <taxon>Dikarya</taxon>
        <taxon>Basidiomycota</taxon>
        <taxon>Agaricomycotina</taxon>
        <taxon>Agaricomycetes</taxon>
        <taxon>Polyporales</taxon>
        <taxon>Polyporaceae</taxon>
        <taxon>Lentinus</taxon>
    </lineage>
</organism>
<accession>A0A371DX65</accession>
<feature type="region of interest" description="Disordered" evidence="1">
    <location>
        <begin position="499"/>
        <end position="530"/>
    </location>
</feature>
<feature type="compositionally biased region" description="Basic and acidic residues" evidence="1">
    <location>
        <begin position="499"/>
        <end position="528"/>
    </location>
</feature>
<gene>
    <name evidence="2" type="ORF">OH76DRAFT_1550447</name>
</gene>
<reference evidence="2 3" key="1">
    <citation type="journal article" date="2018" name="Biotechnol. Biofuels">
        <title>Integrative visual omics of the white-rot fungus Polyporus brumalis exposes the biotechnological potential of its oxidative enzymes for delignifying raw plant biomass.</title>
        <authorList>
            <person name="Miyauchi S."/>
            <person name="Rancon A."/>
            <person name="Drula E."/>
            <person name="Hage H."/>
            <person name="Chaduli D."/>
            <person name="Favel A."/>
            <person name="Grisel S."/>
            <person name="Henrissat B."/>
            <person name="Herpoel-Gimbert I."/>
            <person name="Ruiz-Duenas F.J."/>
            <person name="Chevret D."/>
            <person name="Hainaut M."/>
            <person name="Lin J."/>
            <person name="Wang M."/>
            <person name="Pangilinan J."/>
            <person name="Lipzen A."/>
            <person name="Lesage-Meessen L."/>
            <person name="Navarro D."/>
            <person name="Riley R."/>
            <person name="Grigoriev I.V."/>
            <person name="Zhou S."/>
            <person name="Raouche S."/>
            <person name="Rosso M.N."/>
        </authorList>
    </citation>
    <scope>NUCLEOTIDE SEQUENCE [LARGE SCALE GENOMIC DNA]</scope>
    <source>
        <strain evidence="2 3">BRFM 1820</strain>
    </source>
</reference>
<sequence length="575" mass="63231">MNTHAAGPISLPGLSPPAPGLPPNVHLVVLRRRVPHLFNTPRHRRRSRQTTDGIHFFYMSTLSPLNPTAHDGPAEPLAVIQGWIRELKRAPLGTTLPTPVSGNIILAHIRSTYVDSNGARGDALRGNIKLLRELYEAANVYIDPTSVDGQNAKLRLNRRTEDGIGYPQIIAANTHTCLIHFKDPVKDLCLAFAEIVQALEKLVPHDHLTGQADEFYRAELYELVYGILAGMSYYTGNMSVSMLGDESERRRAREGFAAEAAANLNQTSDWTSFDDSGSGGPLDLQQFQQALVAPPPLRAPPVESSDALSDAERPQSAPPHLSPSLPPSSKPPSESGSIRSSDFSESRFQAQSSPRRSLAPLNSNQTRARSHSPRPAANVADGALVRTRKGSSRSSKSGSGPGPVDSNAAVLALRLQHYKELTQKERDNVKLKEELARVREVMGQQLDSTIALKESEVAALTALRESEVAAVTTLRESEVAAVTALKESEVARLTMLLEKEAKEREREQREREREREKEAKERERERATMEQQIASLIAQNAALNTRLEEGDKERKELTKDLMNALRESAKARNAA</sequence>
<dbReference type="Proteomes" id="UP000256964">
    <property type="component" value="Unassembled WGS sequence"/>
</dbReference>
<name>A0A371DX65_9APHY</name>
<feature type="region of interest" description="Disordered" evidence="1">
    <location>
        <begin position="295"/>
        <end position="408"/>
    </location>
</feature>